<organism evidence="10">
    <name type="scientific">Thiothrix fructosivorans</name>
    <dbReference type="NCBI Taxonomy" id="111770"/>
    <lineage>
        <taxon>Bacteria</taxon>
        <taxon>Pseudomonadati</taxon>
        <taxon>Pseudomonadota</taxon>
        <taxon>Gammaproteobacteria</taxon>
        <taxon>Thiotrichales</taxon>
        <taxon>Thiotrichaceae</taxon>
        <taxon>Thiothrix</taxon>
    </lineage>
</organism>
<dbReference type="EMBL" id="JAFMPM010000005">
    <property type="protein sequence ID" value="MBO0611923.1"/>
    <property type="molecule type" value="Genomic_DNA"/>
</dbReference>
<dbReference type="InterPro" id="IPR002716">
    <property type="entry name" value="PIN_dom"/>
</dbReference>
<keyword evidence="3" id="KW-0540">Nuclease</keyword>
<keyword evidence="5" id="KW-0378">Hydrolase</keyword>
<evidence type="ECO:0000259" key="8">
    <source>
        <dbReference type="Pfam" id="PF01850"/>
    </source>
</evidence>
<comment type="cofactor">
    <cofactor evidence="1">
        <name>Mg(2+)</name>
        <dbReference type="ChEBI" id="CHEBI:18420"/>
    </cofactor>
</comment>
<keyword evidence="2" id="KW-1277">Toxin-antitoxin system</keyword>
<dbReference type="GO" id="GO:0004518">
    <property type="term" value="F:nuclease activity"/>
    <property type="evidence" value="ECO:0007669"/>
    <property type="project" value="UniProtKB-KW"/>
</dbReference>
<gene>
    <name evidence="10" type="ORF">J1836_017940</name>
    <name evidence="9" type="ORF">J1836_03130</name>
</gene>
<geneLocation type="plasmid" evidence="9">
    <name>pTfr446</name>
</geneLocation>
<reference evidence="10" key="2">
    <citation type="submission" date="2021-04" db="EMBL/GenBank/DDBJ databases">
        <title>Complete Genome and methylome analysis of Thiothrix fructosivorans ATCC 49748.</title>
        <authorList>
            <person name="Fomenkov A."/>
            <person name="Sun L."/>
            <person name="Vincze T."/>
            <person name="Grabovich M.Y."/>
            <person name="Roberts R.J."/>
        </authorList>
    </citation>
    <scope>NUCLEOTIDE SEQUENCE</scope>
    <source>
        <strain evidence="10">ATCC 49748</strain>
    </source>
</reference>
<evidence type="ECO:0000313" key="9">
    <source>
        <dbReference type="EMBL" id="MBO0611923.1"/>
    </source>
</evidence>
<evidence type="ECO:0000256" key="7">
    <source>
        <dbReference type="ARBA" id="ARBA00038093"/>
    </source>
</evidence>
<dbReference type="AlphaFoldDB" id="A0A8B0SHF1"/>
<evidence type="ECO:0000256" key="5">
    <source>
        <dbReference type="ARBA" id="ARBA00022801"/>
    </source>
</evidence>
<evidence type="ECO:0000313" key="11">
    <source>
        <dbReference type="Proteomes" id="UP000664466"/>
    </source>
</evidence>
<evidence type="ECO:0000256" key="2">
    <source>
        <dbReference type="ARBA" id="ARBA00022649"/>
    </source>
</evidence>
<evidence type="ECO:0000256" key="4">
    <source>
        <dbReference type="ARBA" id="ARBA00022723"/>
    </source>
</evidence>
<dbReference type="Gene3D" id="3.40.50.1010">
    <property type="entry name" value="5'-nuclease"/>
    <property type="match status" value="1"/>
</dbReference>
<dbReference type="RefSeq" id="WP_207249420.1">
    <property type="nucleotide sequence ID" value="NZ_JAFMPM010000005.1"/>
</dbReference>
<keyword evidence="11" id="KW-1185">Reference proteome</keyword>
<keyword evidence="4" id="KW-0479">Metal-binding</keyword>
<evidence type="ECO:0000313" key="10">
    <source>
        <dbReference type="EMBL" id="QTX10434.1"/>
    </source>
</evidence>
<sequence>MNGVFVDSCVLLDLFTDDPNWADWSENILEKYSKTNTLYINSIVYTEVSIGFDKIEEVEAAISELGIKVVEIPREALFLTGKVFLQYRRNKGTKKSPLPDFFIGAHATVSQFELITRDSAKYNTYYPQLKLIDPKSEDH</sequence>
<dbReference type="SUPFAM" id="SSF88723">
    <property type="entry name" value="PIN domain-like"/>
    <property type="match status" value="1"/>
</dbReference>
<dbReference type="GO" id="GO:0016787">
    <property type="term" value="F:hydrolase activity"/>
    <property type="evidence" value="ECO:0007669"/>
    <property type="project" value="UniProtKB-KW"/>
</dbReference>
<dbReference type="InterPro" id="IPR050556">
    <property type="entry name" value="Type_II_TA_system_RNase"/>
</dbReference>
<dbReference type="InterPro" id="IPR029060">
    <property type="entry name" value="PIN-like_dom_sf"/>
</dbReference>
<dbReference type="EMBL" id="CP072748">
    <property type="protein sequence ID" value="QTX10434.1"/>
    <property type="molecule type" value="Genomic_DNA"/>
</dbReference>
<evidence type="ECO:0000256" key="6">
    <source>
        <dbReference type="ARBA" id="ARBA00022842"/>
    </source>
</evidence>
<keyword evidence="6" id="KW-0460">Magnesium</keyword>
<name>A0A8B0SHF1_9GAMM</name>
<dbReference type="Pfam" id="PF01850">
    <property type="entry name" value="PIN"/>
    <property type="match status" value="1"/>
</dbReference>
<evidence type="ECO:0000256" key="1">
    <source>
        <dbReference type="ARBA" id="ARBA00001946"/>
    </source>
</evidence>
<protein>
    <submittedName>
        <fullName evidence="10">PIN domain-containing protein</fullName>
    </submittedName>
</protein>
<evidence type="ECO:0000256" key="3">
    <source>
        <dbReference type="ARBA" id="ARBA00022722"/>
    </source>
</evidence>
<accession>A0A8B0SHF1</accession>
<feature type="domain" description="PIN" evidence="8">
    <location>
        <begin position="4"/>
        <end position="119"/>
    </location>
</feature>
<keyword evidence="9" id="KW-0614">Plasmid</keyword>
<dbReference type="Proteomes" id="UP000664466">
    <property type="component" value="Unassembled WGS sequence"/>
</dbReference>
<dbReference type="PANTHER" id="PTHR33653:SF1">
    <property type="entry name" value="RIBONUCLEASE VAPC2"/>
    <property type="match status" value="1"/>
</dbReference>
<comment type="similarity">
    <text evidence="7">Belongs to the PINc/VapC protein family.</text>
</comment>
<reference evidence="9 11" key="1">
    <citation type="submission" date="2021-03" db="EMBL/GenBank/DDBJ databases">
        <title>Draft genome and methylome analysis of Thiotrix fructosivoruns ATCC 49748.</title>
        <authorList>
            <person name="Fomenkov A."/>
            <person name="Grabovich M.Y."/>
            <person name="Roberts R.J."/>
        </authorList>
    </citation>
    <scope>NUCLEOTIDE SEQUENCE [LARGE SCALE GENOMIC DNA]</scope>
    <source>
        <strain evidence="9 11">ATCC 49748</strain>
        <plasmid evidence="9">pTfr446</plasmid>
    </source>
</reference>
<proteinExistence type="inferred from homology"/>
<dbReference type="GO" id="GO:0046872">
    <property type="term" value="F:metal ion binding"/>
    <property type="evidence" value="ECO:0007669"/>
    <property type="project" value="UniProtKB-KW"/>
</dbReference>
<dbReference type="PANTHER" id="PTHR33653">
    <property type="entry name" value="RIBONUCLEASE VAPC2"/>
    <property type="match status" value="1"/>
</dbReference>